<evidence type="ECO:0000259" key="8">
    <source>
        <dbReference type="PROSITE" id="PS51873"/>
    </source>
</evidence>
<evidence type="ECO:0000256" key="4">
    <source>
        <dbReference type="ARBA" id="ARBA00022771"/>
    </source>
</evidence>
<dbReference type="Ensembl" id="ENSNBRT00000030656.1">
    <property type="protein sequence ID" value="ENSNBRP00000029893.1"/>
    <property type="gene ID" value="ENSNBRG00000022756.1"/>
</dbReference>
<dbReference type="CDD" id="cd20350">
    <property type="entry name" value="Rcat_RBR_RNF217"/>
    <property type="match status" value="1"/>
</dbReference>
<dbReference type="GeneTree" id="ENSGT00730000111285"/>
<evidence type="ECO:0000256" key="6">
    <source>
        <dbReference type="ARBA" id="ARBA00022833"/>
    </source>
</evidence>
<dbReference type="AlphaFoldDB" id="A0A3Q4I7A4"/>
<reference evidence="9" key="2">
    <citation type="submission" date="2025-09" db="UniProtKB">
        <authorList>
            <consortium name="Ensembl"/>
        </authorList>
    </citation>
    <scope>IDENTIFICATION</scope>
</reference>
<dbReference type="GO" id="GO:0008270">
    <property type="term" value="F:zinc ion binding"/>
    <property type="evidence" value="ECO:0007669"/>
    <property type="project" value="UniProtKB-KW"/>
</dbReference>
<dbReference type="Gene3D" id="1.20.120.1750">
    <property type="match status" value="1"/>
</dbReference>
<protein>
    <submittedName>
        <fullName evidence="9">Ring finger protein 217</fullName>
    </submittedName>
</protein>
<feature type="domain" description="RING-type" evidence="8">
    <location>
        <begin position="230"/>
        <end position="429"/>
    </location>
</feature>
<dbReference type="GO" id="GO:0004842">
    <property type="term" value="F:ubiquitin-protein transferase activity"/>
    <property type="evidence" value="ECO:0007669"/>
    <property type="project" value="InterPro"/>
</dbReference>
<accession>A0A3Q4I7A4</accession>
<evidence type="ECO:0000256" key="3">
    <source>
        <dbReference type="ARBA" id="ARBA00022737"/>
    </source>
</evidence>
<dbReference type="OMA" id="QCSSCQF"/>
<dbReference type="InterPro" id="IPR031127">
    <property type="entry name" value="E3_UB_ligase_RBR"/>
</dbReference>
<evidence type="ECO:0000256" key="5">
    <source>
        <dbReference type="ARBA" id="ARBA00022786"/>
    </source>
</evidence>
<reference evidence="9" key="1">
    <citation type="submission" date="2025-08" db="UniProtKB">
        <authorList>
            <consortium name="Ensembl"/>
        </authorList>
    </citation>
    <scope>IDENTIFICATION</scope>
</reference>
<dbReference type="PROSITE" id="PS51873">
    <property type="entry name" value="TRIAD"/>
    <property type="match status" value="1"/>
</dbReference>
<feature type="region of interest" description="Disordered" evidence="7">
    <location>
        <begin position="178"/>
        <end position="204"/>
    </location>
</feature>
<evidence type="ECO:0000256" key="1">
    <source>
        <dbReference type="ARBA" id="ARBA00022679"/>
    </source>
</evidence>
<keyword evidence="4" id="KW-0863">Zinc-finger</keyword>
<feature type="compositionally biased region" description="Basic and acidic residues" evidence="7">
    <location>
        <begin position="61"/>
        <end position="75"/>
    </location>
</feature>
<proteinExistence type="predicted"/>
<dbReference type="PANTHER" id="PTHR11685">
    <property type="entry name" value="RBR FAMILY RING FINGER AND IBR DOMAIN-CONTAINING"/>
    <property type="match status" value="1"/>
</dbReference>
<keyword evidence="1" id="KW-0808">Transferase</keyword>
<evidence type="ECO:0000313" key="9">
    <source>
        <dbReference type="Ensembl" id="ENSNBRP00000029893.1"/>
    </source>
</evidence>
<keyword evidence="2" id="KW-0479">Metal-binding</keyword>
<keyword evidence="10" id="KW-1185">Reference proteome</keyword>
<dbReference type="InterPro" id="IPR044066">
    <property type="entry name" value="TRIAD_supradom"/>
</dbReference>
<feature type="region of interest" description="Disordered" evidence="7">
    <location>
        <begin position="50"/>
        <end position="89"/>
    </location>
</feature>
<dbReference type="FunFam" id="3.30.40.10:FF:000264">
    <property type="entry name" value="RBR-type E3 ubiquitin transferase"/>
    <property type="match status" value="1"/>
</dbReference>
<sequence>MENDGPIADACKMPSFISGIEEGRVKLSRNLPTQTSLTDGKVERTLGDLSRRVTRSNSRLSLDESDRDPGGKDAEGNNNNNCNGGGRARRRASAVDILRKNFGDSKSPSFRLNRGSRMHELPSLGVRAVELLTVTGQRHHTCDNSGSTATPEGSVSAKEHVYCTVYCIANDSHGKDAEITDRSDDTVAADASERDLETGQPQPYTVDDLVDPFGDLSHRLSAEQADAEGAMQSCRVCMEEKTIAPLPCCRKAVCDECLKLYVSSQVRVGKALIGCPITECSGNLEEGLVISHLTKEEVAKYRYFLELSQLDSSTKPCPQCSQFTSLKTHNPNRSEHKYKRYLLLIVSHLSSPIPCHLPTGKLLYLGIKCLTILGKKQIHIQRTEGCDHMTCVQCNTNFCYRCGERYRHLSRFFGDHTSNLSVFGCKYRYLPDKPHLRRLIRGSVCGKSLRVIDKELFS</sequence>
<feature type="compositionally biased region" description="Basic and acidic residues" evidence="7">
    <location>
        <begin position="178"/>
        <end position="197"/>
    </location>
</feature>
<evidence type="ECO:0000313" key="10">
    <source>
        <dbReference type="Proteomes" id="UP000261580"/>
    </source>
</evidence>
<evidence type="ECO:0000256" key="2">
    <source>
        <dbReference type="ARBA" id="ARBA00022723"/>
    </source>
</evidence>
<keyword evidence="6" id="KW-0862">Zinc</keyword>
<name>A0A3Q4I7A4_NEOBR</name>
<dbReference type="SUPFAM" id="SSF57850">
    <property type="entry name" value="RING/U-box"/>
    <property type="match status" value="2"/>
</dbReference>
<evidence type="ECO:0000256" key="7">
    <source>
        <dbReference type="SAM" id="MobiDB-lite"/>
    </source>
</evidence>
<dbReference type="GO" id="GO:0016567">
    <property type="term" value="P:protein ubiquitination"/>
    <property type="evidence" value="ECO:0007669"/>
    <property type="project" value="InterPro"/>
</dbReference>
<keyword evidence="3" id="KW-0677">Repeat</keyword>
<dbReference type="Proteomes" id="UP000261580">
    <property type="component" value="Unassembled WGS sequence"/>
</dbReference>
<dbReference type="Bgee" id="ENSNBRG00000022756">
    <property type="expression patterns" value="Expressed in skeletal muscle tissue and 4 other cell types or tissues"/>
</dbReference>
<organism evidence="9 10">
    <name type="scientific">Neolamprologus brichardi</name>
    <name type="common">Fairy cichlid</name>
    <name type="synonym">Lamprologus brichardi</name>
    <dbReference type="NCBI Taxonomy" id="32507"/>
    <lineage>
        <taxon>Eukaryota</taxon>
        <taxon>Metazoa</taxon>
        <taxon>Chordata</taxon>
        <taxon>Craniata</taxon>
        <taxon>Vertebrata</taxon>
        <taxon>Euteleostomi</taxon>
        <taxon>Actinopterygii</taxon>
        <taxon>Neopterygii</taxon>
        <taxon>Teleostei</taxon>
        <taxon>Neoteleostei</taxon>
        <taxon>Acanthomorphata</taxon>
        <taxon>Ovalentaria</taxon>
        <taxon>Cichlomorphae</taxon>
        <taxon>Cichliformes</taxon>
        <taxon>Cichlidae</taxon>
        <taxon>African cichlids</taxon>
        <taxon>Pseudocrenilabrinae</taxon>
        <taxon>Lamprologini</taxon>
        <taxon>Neolamprologus</taxon>
    </lineage>
</organism>
<keyword evidence="5" id="KW-0833">Ubl conjugation pathway</keyword>
<dbReference type="InterPro" id="IPR047552">
    <property type="entry name" value="Rcat_RBR_RNF217"/>
</dbReference>
<dbReference type="STRING" id="32507.ENSNBRP00000029893"/>